<protein>
    <submittedName>
        <fullName evidence="1">Uncharacterized protein</fullName>
    </submittedName>
</protein>
<dbReference type="AlphaFoldDB" id="A0A8X6RFI7"/>
<dbReference type="Proteomes" id="UP000887159">
    <property type="component" value="Unassembled WGS sequence"/>
</dbReference>
<gene>
    <name evidence="1" type="ORF">TNCV_1246991</name>
</gene>
<sequence length="148" mass="16915">MLGIYKCVKWYERVKGDRSEVLWDLRKVTIEIAFQASITAEVSACSEDGRFSWLRNLRFNSFQRYNAVTKETFAAHPPNPDAAIRLPDCKARFITPKNSFPHVHSPMMVSSTPLQSMFRIQWSDIWLVSGCTTMGSHCFLTLDGQSCC</sequence>
<evidence type="ECO:0000313" key="2">
    <source>
        <dbReference type="Proteomes" id="UP000887159"/>
    </source>
</evidence>
<proteinExistence type="predicted"/>
<accession>A0A8X6RFI7</accession>
<comment type="caution">
    <text evidence="1">The sequence shown here is derived from an EMBL/GenBank/DDBJ whole genome shotgun (WGS) entry which is preliminary data.</text>
</comment>
<reference evidence="1" key="1">
    <citation type="submission" date="2020-08" db="EMBL/GenBank/DDBJ databases">
        <title>Multicomponent nature underlies the extraordinary mechanical properties of spider dragline silk.</title>
        <authorList>
            <person name="Kono N."/>
            <person name="Nakamura H."/>
            <person name="Mori M."/>
            <person name="Yoshida Y."/>
            <person name="Ohtoshi R."/>
            <person name="Malay A.D."/>
            <person name="Moran D.A.P."/>
            <person name="Tomita M."/>
            <person name="Numata K."/>
            <person name="Arakawa K."/>
        </authorList>
    </citation>
    <scope>NUCLEOTIDE SEQUENCE</scope>
</reference>
<keyword evidence="2" id="KW-1185">Reference proteome</keyword>
<organism evidence="1 2">
    <name type="scientific">Trichonephila clavipes</name>
    <name type="common">Golden silk orbweaver</name>
    <name type="synonym">Nephila clavipes</name>
    <dbReference type="NCBI Taxonomy" id="2585209"/>
    <lineage>
        <taxon>Eukaryota</taxon>
        <taxon>Metazoa</taxon>
        <taxon>Ecdysozoa</taxon>
        <taxon>Arthropoda</taxon>
        <taxon>Chelicerata</taxon>
        <taxon>Arachnida</taxon>
        <taxon>Araneae</taxon>
        <taxon>Araneomorphae</taxon>
        <taxon>Entelegynae</taxon>
        <taxon>Araneoidea</taxon>
        <taxon>Nephilidae</taxon>
        <taxon>Trichonephila</taxon>
    </lineage>
</organism>
<name>A0A8X6RFI7_TRICX</name>
<evidence type="ECO:0000313" key="1">
    <source>
        <dbReference type="EMBL" id="GFX91284.1"/>
    </source>
</evidence>
<dbReference type="EMBL" id="BMAU01021123">
    <property type="protein sequence ID" value="GFX91284.1"/>
    <property type="molecule type" value="Genomic_DNA"/>
</dbReference>